<organism evidence="1 2">
    <name type="scientific">Colocasia esculenta</name>
    <name type="common">Wild taro</name>
    <name type="synonym">Arum esculentum</name>
    <dbReference type="NCBI Taxonomy" id="4460"/>
    <lineage>
        <taxon>Eukaryota</taxon>
        <taxon>Viridiplantae</taxon>
        <taxon>Streptophyta</taxon>
        <taxon>Embryophyta</taxon>
        <taxon>Tracheophyta</taxon>
        <taxon>Spermatophyta</taxon>
        <taxon>Magnoliopsida</taxon>
        <taxon>Liliopsida</taxon>
        <taxon>Araceae</taxon>
        <taxon>Aroideae</taxon>
        <taxon>Colocasieae</taxon>
        <taxon>Colocasia</taxon>
    </lineage>
</organism>
<accession>A0A843VHH4</accession>
<feature type="non-terminal residue" evidence="1">
    <location>
        <position position="112"/>
    </location>
</feature>
<sequence>RPIRHNFFRRPLALLLCVVAIAFSSFFLPCSSCRRGGDSAAAPAVTVPLQQPRCRCCCLAAVLSQPRRESCCLRPMEFTAAAAVGDASGSYCHWSYRINARRGTVGERTPPL</sequence>
<protein>
    <submittedName>
        <fullName evidence="1">Uncharacterized protein</fullName>
    </submittedName>
</protein>
<name>A0A843VHH4_COLES</name>
<keyword evidence="2" id="KW-1185">Reference proteome</keyword>
<comment type="caution">
    <text evidence="1">The sequence shown here is derived from an EMBL/GenBank/DDBJ whole genome shotgun (WGS) entry which is preliminary data.</text>
</comment>
<feature type="non-terminal residue" evidence="1">
    <location>
        <position position="1"/>
    </location>
</feature>
<reference evidence="1" key="1">
    <citation type="submission" date="2017-07" db="EMBL/GenBank/DDBJ databases">
        <title>Taro Niue Genome Assembly and Annotation.</title>
        <authorList>
            <person name="Atibalentja N."/>
            <person name="Keating K."/>
            <person name="Fields C.J."/>
        </authorList>
    </citation>
    <scope>NUCLEOTIDE SEQUENCE</scope>
    <source>
        <strain evidence="1">Niue_2</strain>
        <tissue evidence="1">Leaf</tissue>
    </source>
</reference>
<dbReference type="AlphaFoldDB" id="A0A843VHH4"/>
<evidence type="ECO:0000313" key="1">
    <source>
        <dbReference type="EMBL" id="MQL95858.1"/>
    </source>
</evidence>
<gene>
    <name evidence="1" type="ORF">Taro_028521</name>
</gene>
<evidence type="ECO:0000313" key="2">
    <source>
        <dbReference type="Proteomes" id="UP000652761"/>
    </source>
</evidence>
<dbReference type="Proteomes" id="UP000652761">
    <property type="component" value="Unassembled WGS sequence"/>
</dbReference>
<proteinExistence type="predicted"/>
<dbReference type="EMBL" id="NMUH01001844">
    <property type="protein sequence ID" value="MQL95858.1"/>
    <property type="molecule type" value="Genomic_DNA"/>
</dbReference>